<proteinExistence type="predicted"/>
<evidence type="ECO:0000256" key="1">
    <source>
        <dbReference type="SAM" id="MobiDB-lite"/>
    </source>
</evidence>
<comment type="caution">
    <text evidence="3">The sequence shown here is derived from an EMBL/GenBank/DDBJ whole genome shotgun (WGS) entry which is preliminary data.</text>
</comment>
<organism evidence="3">
    <name type="scientific">Chryseobacterium sp. B5</name>
    <dbReference type="NCBI Taxonomy" id="2050562"/>
    <lineage>
        <taxon>Bacteria</taxon>
        <taxon>Pseudomonadati</taxon>
        <taxon>Bacteroidota</taxon>
        <taxon>Flavobacteriia</taxon>
        <taxon>Flavobacteriales</taxon>
        <taxon>Weeksellaceae</taxon>
        <taxon>Chryseobacterium group</taxon>
        <taxon>Chryseobacterium</taxon>
    </lineage>
</organism>
<reference evidence="3" key="1">
    <citation type="submission" date="2017-10" db="EMBL/GenBank/DDBJ databases">
        <title>Chryseobacterium sp. B5 is a hydrocarbonoclastic and plant growth promoting bacterium.</title>
        <authorList>
            <person name="Thijs S."/>
            <person name="Gkorezis P."/>
            <person name="Van Hamme J."/>
        </authorList>
    </citation>
    <scope>NUCLEOTIDE SEQUENCE</scope>
    <source>
        <strain evidence="3">B5</strain>
    </source>
</reference>
<dbReference type="PANTHER" id="PTHR36180">
    <property type="entry name" value="DNA-BINDING PROTEIN-RELATED-RELATED"/>
    <property type="match status" value="1"/>
</dbReference>
<dbReference type="InterPro" id="IPR003497">
    <property type="entry name" value="BRO_N_domain"/>
</dbReference>
<dbReference type="SMART" id="SM01040">
    <property type="entry name" value="Bro-N"/>
    <property type="match status" value="1"/>
</dbReference>
<sequence>MALRSPSVRGIPADGITPQTFHFGDIPIRTFPRNGVTWLLAKDVCTALGISRHKVTTGKLAEDQRCTVRLSSEPGRKPRREALAAVNADGLHALIQATPSPEAKRFRRWVKHKVLASMDASAKVSKTKRKTRPGHDAMHPPQSLIPGPAPKVFRRIRTCDDLSFTRRNAQGERIQWFVPPRMNSGHEHYGIGEIWFSEVVELARHNPRHAYDAMRFAGPEMARYWNHGHPDGFFDRMARWALGAILANAQEPMLPFELPCLGFAPLEGMEAMLATAAAPRPLPDHVQEAIDRQAWQEAAECQRHYYERRRRDLMARHD</sequence>
<feature type="region of interest" description="Disordered" evidence="1">
    <location>
        <begin position="120"/>
        <end position="149"/>
    </location>
</feature>
<gene>
    <name evidence="3" type="ORF">CTI11_07670</name>
</gene>
<dbReference type="EMBL" id="PEKC01000019">
    <property type="protein sequence ID" value="PII36394.1"/>
    <property type="molecule type" value="Genomic_DNA"/>
</dbReference>
<evidence type="ECO:0000259" key="2">
    <source>
        <dbReference type="PROSITE" id="PS51750"/>
    </source>
</evidence>
<feature type="domain" description="Bro-N" evidence="2">
    <location>
        <begin position="13"/>
        <end position="122"/>
    </location>
</feature>
<accession>A0A2G7T918</accession>
<dbReference type="PROSITE" id="PS51750">
    <property type="entry name" value="BRO_N"/>
    <property type="match status" value="1"/>
</dbReference>
<name>A0A2G7T918_9FLAO</name>
<protein>
    <recommendedName>
        <fullName evidence="2">Bro-N domain-containing protein</fullName>
    </recommendedName>
</protein>
<evidence type="ECO:0000313" key="3">
    <source>
        <dbReference type="EMBL" id="PII36394.1"/>
    </source>
</evidence>
<dbReference type="PANTHER" id="PTHR36180:SF2">
    <property type="entry name" value="BRO FAMILY PROTEIN"/>
    <property type="match status" value="1"/>
</dbReference>
<dbReference type="AlphaFoldDB" id="A0A2G7T918"/>
<dbReference type="Pfam" id="PF02498">
    <property type="entry name" value="Bro-N"/>
    <property type="match status" value="1"/>
</dbReference>